<proteinExistence type="predicted"/>
<sequence>MANEQFSSILLKSAPWALTILVLGADAGMLVAFGPPESAPLLQASAFTVAFLVAQNLLVQQDLRGHRISFNLADIPLVLALFYLPPFWIVLIRIVSSGLFYGGRFLRSPVGPLKSLFNMGISAFGAGTAAAIVQAVGIGSAHEPMTWLVIVGAIVITGFITTALISSLMFLLNGWRSMVRAWSGFALTLAGPLMASCVGLVFLILIEATPWAWIPLGALLLVIVALSRSYMKLRRQRHILNELNNFTSLVAGSVRSNRLIDATLGRLREFLSAESATVWVPADGRYPEIRLTSSVDDVGLTDLDPVPDELQRAVIDTSEPTLIGPRHGTPEQREALAAAGLRNALLVPLRSGDEVYGCLSVSDRIGGEMSHFLPVDLQLLETVAAHVSIAVDNSRLIDQLRYDAYHDPLTGLPSRRRSLEALQEALSITVPGEVVAVFMFDMDSLHEINDALGHEAGDTALREFARRLKEHSPAASFIGRIDSDEFILQTRLASTDAAVETARRLREEVQGPFEVGGVAVSLSAAVGVVTHPDFAADADELLKRVDGATRQAKDTADGVQLYHAGLESESLRRIGLAADLRKALDRARLEVHFQPKVRLDRDPGADGAVVGAEALVRWAHPTYGAVAPEEFIPIAASTGQLGRLTDTVLDEALRRSAEWAGEDGPLPMSVNLSPRTLSDNEFPDRVAALLERHGVPGDRLTFEITEDDVVSGEPRLTPALERLHEMGVRLSVDDFGAGYSSLAYLRRLPVQEIKIDLRFVQGMATDDDDRAIVEAVLGLARHFDIDVVAEGIETHQTVEQLRGLHCEAGQGYYFSRPLPPDRFAAWLDGQGWNRGQARLRVV</sequence>
<name>A0ABW2D9S5_9ACTN</name>
<dbReference type="PROSITE" id="PS50883">
    <property type="entry name" value="EAL"/>
    <property type="match status" value="1"/>
</dbReference>
<feature type="transmembrane region" description="Helical" evidence="1">
    <location>
        <begin position="41"/>
        <end position="59"/>
    </location>
</feature>
<feature type="transmembrane region" description="Helical" evidence="1">
    <location>
        <begin position="16"/>
        <end position="34"/>
    </location>
</feature>
<dbReference type="PROSITE" id="PS50887">
    <property type="entry name" value="GGDEF"/>
    <property type="match status" value="1"/>
</dbReference>
<dbReference type="Proteomes" id="UP001596470">
    <property type="component" value="Unassembled WGS sequence"/>
</dbReference>
<dbReference type="InterPro" id="IPR003018">
    <property type="entry name" value="GAF"/>
</dbReference>
<feature type="transmembrane region" description="Helical" evidence="1">
    <location>
        <begin position="75"/>
        <end position="95"/>
    </location>
</feature>
<dbReference type="InterPro" id="IPR050706">
    <property type="entry name" value="Cyclic-di-GMP_PDE-like"/>
</dbReference>
<dbReference type="Gene3D" id="3.20.20.450">
    <property type="entry name" value="EAL domain"/>
    <property type="match status" value="1"/>
</dbReference>
<feature type="transmembrane region" description="Helical" evidence="1">
    <location>
        <begin position="116"/>
        <end position="141"/>
    </location>
</feature>
<feature type="domain" description="EAL" evidence="2">
    <location>
        <begin position="573"/>
        <end position="831"/>
    </location>
</feature>
<protein>
    <submittedName>
        <fullName evidence="4">Bifunctional diguanylate cyclase/phosphodiesterase</fullName>
    </submittedName>
</protein>
<dbReference type="Gene3D" id="3.30.70.270">
    <property type="match status" value="1"/>
</dbReference>
<dbReference type="CDD" id="cd01948">
    <property type="entry name" value="EAL"/>
    <property type="match status" value="1"/>
</dbReference>
<feature type="domain" description="GGDEF" evidence="3">
    <location>
        <begin position="433"/>
        <end position="564"/>
    </location>
</feature>
<dbReference type="InterPro" id="IPR001633">
    <property type="entry name" value="EAL_dom"/>
</dbReference>
<feature type="transmembrane region" description="Helical" evidence="1">
    <location>
        <begin position="184"/>
        <end position="206"/>
    </location>
</feature>
<feature type="transmembrane region" description="Helical" evidence="1">
    <location>
        <begin position="212"/>
        <end position="231"/>
    </location>
</feature>
<dbReference type="RefSeq" id="WP_382344815.1">
    <property type="nucleotide sequence ID" value="NZ_JBHMBP010000001.1"/>
</dbReference>
<dbReference type="InterPro" id="IPR029016">
    <property type="entry name" value="GAF-like_dom_sf"/>
</dbReference>
<dbReference type="Pfam" id="PF01590">
    <property type="entry name" value="GAF"/>
    <property type="match status" value="1"/>
</dbReference>
<keyword evidence="1" id="KW-0812">Transmembrane</keyword>
<keyword evidence="5" id="KW-1185">Reference proteome</keyword>
<reference evidence="5" key="1">
    <citation type="journal article" date="2019" name="Int. J. Syst. Evol. Microbiol.">
        <title>The Global Catalogue of Microorganisms (GCM) 10K type strain sequencing project: providing services to taxonomists for standard genome sequencing and annotation.</title>
        <authorList>
            <consortium name="The Broad Institute Genomics Platform"/>
            <consortium name="The Broad Institute Genome Sequencing Center for Infectious Disease"/>
            <person name="Wu L."/>
            <person name="Ma J."/>
        </authorList>
    </citation>
    <scope>NUCLEOTIDE SEQUENCE [LARGE SCALE GENOMIC DNA]</scope>
    <source>
        <strain evidence="5">KACC 12634</strain>
    </source>
</reference>
<dbReference type="InterPro" id="IPR043128">
    <property type="entry name" value="Rev_trsase/Diguanyl_cyclase"/>
</dbReference>
<evidence type="ECO:0000313" key="4">
    <source>
        <dbReference type="EMBL" id="MFC6959142.1"/>
    </source>
</evidence>
<keyword evidence="1" id="KW-1133">Transmembrane helix</keyword>
<dbReference type="Pfam" id="PF00990">
    <property type="entry name" value="GGDEF"/>
    <property type="match status" value="1"/>
</dbReference>
<dbReference type="SMART" id="SM00052">
    <property type="entry name" value="EAL"/>
    <property type="match status" value="1"/>
</dbReference>
<dbReference type="InterPro" id="IPR000160">
    <property type="entry name" value="GGDEF_dom"/>
</dbReference>
<dbReference type="PANTHER" id="PTHR33121">
    <property type="entry name" value="CYCLIC DI-GMP PHOSPHODIESTERASE PDEF"/>
    <property type="match status" value="1"/>
</dbReference>
<dbReference type="SMART" id="SM00065">
    <property type="entry name" value="GAF"/>
    <property type="match status" value="1"/>
</dbReference>
<dbReference type="InterPro" id="IPR035919">
    <property type="entry name" value="EAL_sf"/>
</dbReference>
<dbReference type="PANTHER" id="PTHR33121:SF70">
    <property type="entry name" value="SIGNALING PROTEIN YKOW"/>
    <property type="match status" value="1"/>
</dbReference>
<accession>A0ABW2D9S5</accession>
<dbReference type="InterPro" id="IPR029787">
    <property type="entry name" value="Nucleotide_cyclase"/>
</dbReference>
<dbReference type="Gene3D" id="3.30.450.40">
    <property type="match status" value="1"/>
</dbReference>
<evidence type="ECO:0000313" key="5">
    <source>
        <dbReference type="Proteomes" id="UP001596470"/>
    </source>
</evidence>
<dbReference type="EMBL" id="JBHSYS010000004">
    <property type="protein sequence ID" value="MFC6959142.1"/>
    <property type="molecule type" value="Genomic_DNA"/>
</dbReference>
<dbReference type="CDD" id="cd01949">
    <property type="entry name" value="GGDEF"/>
    <property type="match status" value="1"/>
</dbReference>
<keyword evidence="1" id="KW-0472">Membrane</keyword>
<evidence type="ECO:0000259" key="2">
    <source>
        <dbReference type="PROSITE" id="PS50883"/>
    </source>
</evidence>
<dbReference type="NCBIfam" id="TIGR00254">
    <property type="entry name" value="GGDEF"/>
    <property type="match status" value="1"/>
</dbReference>
<gene>
    <name evidence="4" type="ORF">ACFQS3_18250</name>
</gene>
<dbReference type="SUPFAM" id="SSF55073">
    <property type="entry name" value="Nucleotide cyclase"/>
    <property type="match status" value="1"/>
</dbReference>
<comment type="caution">
    <text evidence="4">The sequence shown here is derived from an EMBL/GenBank/DDBJ whole genome shotgun (WGS) entry which is preliminary data.</text>
</comment>
<evidence type="ECO:0000259" key="3">
    <source>
        <dbReference type="PROSITE" id="PS50887"/>
    </source>
</evidence>
<dbReference type="SUPFAM" id="SSF141868">
    <property type="entry name" value="EAL domain-like"/>
    <property type="match status" value="1"/>
</dbReference>
<dbReference type="Pfam" id="PF00563">
    <property type="entry name" value="EAL"/>
    <property type="match status" value="1"/>
</dbReference>
<evidence type="ECO:0000256" key="1">
    <source>
        <dbReference type="SAM" id="Phobius"/>
    </source>
</evidence>
<feature type="transmembrane region" description="Helical" evidence="1">
    <location>
        <begin position="147"/>
        <end position="172"/>
    </location>
</feature>
<dbReference type="SUPFAM" id="SSF55781">
    <property type="entry name" value="GAF domain-like"/>
    <property type="match status" value="1"/>
</dbReference>
<dbReference type="SMART" id="SM00267">
    <property type="entry name" value="GGDEF"/>
    <property type="match status" value="1"/>
</dbReference>
<organism evidence="4 5">
    <name type="scientific">Glycomyces mayteni</name>
    <dbReference type="NCBI Taxonomy" id="543887"/>
    <lineage>
        <taxon>Bacteria</taxon>
        <taxon>Bacillati</taxon>
        <taxon>Actinomycetota</taxon>
        <taxon>Actinomycetes</taxon>
        <taxon>Glycomycetales</taxon>
        <taxon>Glycomycetaceae</taxon>
        <taxon>Glycomyces</taxon>
    </lineage>
</organism>